<dbReference type="Proteomes" id="UP000315750">
    <property type="component" value="Chromosome"/>
</dbReference>
<gene>
    <name evidence="4" type="ORF">Pan181_44370</name>
</gene>
<dbReference type="SUPFAM" id="SSF56300">
    <property type="entry name" value="Metallo-dependent phosphatases"/>
    <property type="match status" value="1"/>
</dbReference>
<dbReference type="InterPro" id="IPR056702">
    <property type="entry name" value="DUF7800"/>
</dbReference>
<accession>A0A518ATZ4</accession>
<dbReference type="Pfam" id="PF09423">
    <property type="entry name" value="PhoD"/>
    <property type="match status" value="1"/>
</dbReference>
<evidence type="ECO:0000313" key="4">
    <source>
        <dbReference type="EMBL" id="QDU58204.1"/>
    </source>
</evidence>
<dbReference type="InterPro" id="IPR038607">
    <property type="entry name" value="PhoD-like_sf"/>
</dbReference>
<dbReference type="Pfam" id="PF25077">
    <property type="entry name" value="DUF7800"/>
    <property type="match status" value="1"/>
</dbReference>
<reference evidence="4 5" key="1">
    <citation type="submission" date="2019-02" db="EMBL/GenBank/DDBJ databases">
        <title>Deep-cultivation of Planctomycetes and their phenomic and genomic characterization uncovers novel biology.</title>
        <authorList>
            <person name="Wiegand S."/>
            <person name="Jogler M."/>
            <person name="Boedeker C."/>
            <person name="Pinto D."/>
            <person name="Vollmers J."/>
            <person name="Rivas-Marin E."/>
            <person name="Kohn T."/>
            <person name="Peeters S.H."/>
            <person name="Heuer A."/>
            <person name="Rast P."/>
            <person name="Oberbeckmann S."/>
            <person name="Bunk B."/>
            <person name="Jeske O."/>
            <person name="Meyerdierks A."/>
            <person name="Storesund J.E."/>
            <person name="Kallscheuer N."/>
            <person name="Luecker S."/>
            <person name="Lage O.M."/>
            <person name="Pohl T."/>
            <person name="Merkel B.J."/>
            <person name="Hornburger P."/>
            <person name="Mueller R.-W."/>
            <person name="Bruemmer F."/>
            <person name="Labrenz M."/>
            <person name="Spormann A.M."/>
            <person name="Op den Camp H."/>
            <person name="Overmann J."/>
            <person name="Amann R."/>
            <person name="Jetten M.S.M."/>
            <person name="Mascher T."/>
            <person name="Medema M.H."/>
            <person name="Devos D.P."/>
            <person name="Kaster A.-K."/>
            <person name="Ovreas L."/>
            <person name="Rohde M."/>
            <person name="Galperin M.Y."/>
            <person name="Jogler C."/>
        </authorList>
    </citation>
    <scope>NUCLEOTIDE SEQUENCE [LARGE SCALE GENOMIC DNA]</scope>
    <source>
        <strain evidence="4 5">Pan181</strain>
    </source>
</reference>
<evidence type="ECO:0000259" key="3">
    <source>
        <dbReference type="Pfam" id="PF25077"/>
    </source>
</evidence>
<organism evidence="4 5">
    <name type="scientific">Aeoliella mucimassa</name>
    <dbReference type="NCBI Taxonomy" id="2527972"/>
    <lineage>
        <taxon>Bacteria</taxon>
        <taxon>Pseudomonadati</taxon>
        <taxon>Planctomycetota</taxon>
        <taxon>Planctomycetia</taxon>
        <taxon>Pirellulales</taxon>
        <taxon>Lacipirellulaceae</taxon>
        <taxon>Aeoliella</taxon>
    </lineage>
</organism>
<feature type="domain" description="DUF7800" evidence="3">
    <location>
        <begin position="95"/>
        <end position="184"/>
    </location>
</feature>
<name>A0A518ATZ4_9BACT</name>
<dbReference type="InterPro" id="IPR029052">
    <property type="entry name" value="Metallo-depent_PP-like"/>
</dbReference>
<evidence type="ECO:0000259" key="2">
    <source>
        <dbReference type="Pfam" id="PF09423"/>
    </source>
</evidence>
<dbReference type="Gene3D" id="3.60.21.70">
    <property type="entry name" value="PhoD-like phosphatase"/>
    <property type="match status" value="1"/>
</dbReference>
<dbReference type="AlphaFoldDB" id="A0A518ATZ4"/>
<feature type="signal peptide" evidence="1">
    <location>
        <begin position="1"/>
        <end position="20"/>
    </location>
</feature>
<dbReference type="EMBL" id="CP036278">
    <property type="protein sequence ID" value="QDU58204.1"/>
    <property type="molecule type" value="Genomic_DNA"/>
</dbReference>
<sequence length="507" mass="55651" precursor="true">MGRIMTLLACLALLTLPAIGDEPVRTTAPEIAISLSMAHRGSAAIDQQLLESYGAPSDEVQQFYQAATEAFRADPTSNFANNISVAQSAEHFGRRLTGGPMLGDVRTDGAQVWLRTTKPASVRVRVVDPSGEEKDRWFGPCASSEESGLAVRVVLDGLTADTSYAYDIEIDGENVTLETPAHFTTLRETSGITRIAFGSCFHKAGLHNPHLLGQVAARENRAMILLGDLAVDDRNNQIGLHCSDYLLRDLSPGWQPFAACMPLYASWDDHDYFDNDRSGIPSGYSAADVAAVRRVWTENWNNPSYGEADSGIYFHTRIGPVDLIMLDTRSLRKAKPKLENAYLGDQQTAWLKSELKQCQGPFTIISSGTMWSNQVSNGKDSWGVWDPNGREALFQLIEQLQVPGVLLLSGDRHGARGMQIARPSGYTFYEFEPASLGGMTGPAAWGNDRTQQWFGHTNIKAFGEFTFDTRPADPTVTFRLVDEQGEVREELTLTQSQLTAGPKDQAP</sequence>
<dbReference type="PANTHER" id="PTHR33987:SF1">
    <property type="entry name" value="CALCINEURIN-LIKE METALLO-PHOSPHOESTERASE SUPERFAMILY PROTEIN"/>
    <property type="match status" value="1"/>
</dbReference>
<feature type="domain" description="PhoD-like phosphatase metallophosphatase" evidence="2">
    <location>
        <begin position="248"/>
        <end position="488"/>
    </location>
</feature>
<keyword evidence="1" id="KW-0732">Signal</keyword>
<evidence type="ECO:0000256" key="1">
    <source>
        <dbReference type="SAM" id="SignalP"/>
    </source>
</evidence>
<feature type="chain" id="PRO_5021799114" evidence="1">
    <location>
        <begin position="21"/>
        <end position="507"/>
    </location>
</feature>
<keyword evidence="5" id="KW-1185">Reference proteome</keyword>
<dbReference type="PANTHER" id="PTHR33987">
    <property type="entry name" value="CALCINEURIN-LIKE METALLO-PHOSPHOESTERASE SUPERFAMILY PROTEIN"/>
    <property type="match status" value="1"/>
</dbReference>
<dbReference type="InterPro" id="IPR018946">
    <property type="entry name" value="PhoD-like_MPP"/>
</dbReference>
<protein>
    <submittedName>
        <fullName evidence="4">PhoD-like phosphatase</fullName>
    </submittedName>
</protein>
<dbReference type="KEGG" id="amuc:Pan181_44370"/>
<proteinExistence type="predicted"/>
<dbReference type="CDD" id="cd07389">
    <property type="entry name" value="MPP_PhoD"/>
    <property type="match status" value="1"/>
</dbReference>
<evidence type="ECO:0000313" key="5">
    <source>
        <dbReference type="Proteomes" id="UP000315750"/>
    </source>
</evidence>